<proteinExistence type="predicted"/>
<dbReference type="KEGG" id="lrs:PX52LOC_04981"/>
<dbReference type="RefSeq" id="WP_149112512.1">
    <property type="nucleotide sequence ID" value="NZ_CP042425.1"/>
</dbReference>
<accession>A0A5C1AII1</accession>
<organism evidence="1 2">
    <name type="scientific">Limnoglobus roseus</name>
    <dbReference type="NCBI Taxonomy" id="2598579"/>
    <lineage>
        <taxon>Bacteria</taxon>
        <taxon>Pseudomonadati</taxon>
        <taxon>Planctomycetota</taxon>
        <taxon>Planctomycetia</taxon>
        <taxon>Gemmatales</taxon>
        <taxon>Gemmataceae</taxon>
        <taxon>Limnoglobus</taxon>
    </lineage>
</organism>
<dbReference type="EMBL" id="CP042425">
    <property type="protein sequence ID" value="QEL17967.1"/>
    <property type="molecule type" value="Genomic_DNA"/>
</dbReference>
<sequence length="98" mass="10871">MWRQGDVYVAEAKKVPAGAKVLPHCTLAEGEVTGHSHRVAERDGATLYSHNGSLFLVVTADAVTLIHDEHGPIPLPRGTYRAWQQREYSPEAIRIVRD</sequence>
<protein>
    <submittedName>
        <fullName evidence="1">Uncharacterized protein</fullName>
    </submittedName>
</protein>
<reference evidence="2" key="1">
    <citation type="submission" date="2019-08" db="EMBL/GenBank/DDBJ databases">
        <title>Limnoglobus roseus gen. nov., sp. nov., a novel freshwater planctomycete with a giant genome from the family Gemmataceae.</title>
        <authorList>
            <person name="Kulichevskaya I.S."/>
            <person name="Naumoff D.G."/>
            <person name="Miroshnikov K."/>
            <person name="Ivanova A."/>
            <person name="Philippov D.A."/>
            <person name="Hakobyan A."/>
            <person name="Rijpstra I.C."/>
            <person name="Sinninghe Damste J.S."/>
            <person name="Liesack W."/>
            <person name="Dedysh S.N."/>
        </authorList>
    </citation>
    <scope>NUCLEOTIDE SEQUENCE [LARGE SCALE GENOMIC DNA]</scope>
    <source>
        <strain evidence="2">PX52</strain>
    </source>
</reference>
<keyword evidence="2" id="KW-1185">Reference proteome</keyword>
<dbReference type="AlphaFoldDB" id="A0A5C1AII1"/>
<dbReference type="OrthoDB" id="489312at2"/>
<dbReference type="Proteomes" id="UP000324974">
    <property type="component" value="Chromosome"/>
</dbReference>
<gene>
    <name evidence="1" type="ORF">PX52LOC_04981</name>
</gene>
<evidence type="ECO:0000313" key="2">
    <source>
        <dbReference type="Proteomes" id="UP000324974"/>
    </source>
</evidence>
<name>A0A5C1AII1_9BACT</name>
<evidence type="ECO:0000313" key="1">
    <source>
        <dbReference type="EMBL" id="QEL17967.1"/>
    </source>
</evidence>